<gene>
    <name evidence="1" type="ORF">QCA50_008633</name>
</gene>
<dbReference type="AlphaFoldDB" id="A0AAW0GE10"/>
<dbReference type="Proteomes" id="UP001385951">
    <property type="component" value="Unassembled WGS sequence"/>
</dbReference>
<accession>A0AAW0GE10</accession>
<organism evidence="1 2">
    <name type="scientific">Cerrena zonata</name>
    <dbReference type="NCBI Taxonomy" id="2478898"/>
    <lineage>
        <taxon>Eukaryota</taxon>
        <taxon>Fungi</taxon>
        <taxon>Dikarya</taxon>
        <taxon>Basidiomycota</taxon>
        <taxon>Agaricomycotina</taxon>
        <taxon>Agaricomycetes</taxon>
        <taxon>Polyporales</taxon>
        <taxon>Cerrenaceae</taxon>
        <taxon>Cerrena</taxon>
    </lineage>
</organism>
<evidence type="ECO:0000313" key="1">
    <source>
        <dbReference type="EMBL" id="KAK7688263.1"/>
    </source>
</evidence>
<sequence length="89" mass="10212">MPKLYTHSLTHSSVERRRVAWILRGVMRYMISQILVGEPNRQTQRAPSRTMQCLVMCISSELYCGTCREVAQLIIERLAVPSSPTSWTT</sequence>
<comment type="caution">
    <text evidence="1">The sequence shown here is derived from an EMBL/GenBank/DDBJ whole genome shotgun (WGS) entry which is preliminary data.</text>
</comment>
<keyword evidence="2" id="KW-1185">Reference proteome</keyword>
<reference evidence="1 2" key="1">
    <citation type="submission" date="2022-09" db="EMBL/GenBank/DDBJ databases">
        <authorList>
            <person name="Palmer J.M."/>
        </authorList>
    </citation>
    <scope>NUCLEOTIDE SEQUENCE [LARGE SCALE GENOMIC DNA]</scope>
    <source>
        <strain evidence="1 2">DSM 7382</strain>
    </source>
</reference>
<proteinExistence type="predicted"/>
<dbReference type="EMBL" id="JASBNA010000011">
    <property type="protein sequence ID" value="KAK7688263.1"/>
    <property type="molecule type" value="Genomic_DNA"/>
</dbReference>
<name>A0AAW0GE10_9APHY</name>
<evidence type="ECO:0000313" key="2">
    <source>
        <dbReference type="Proteomes" id="UP001385951"/>
    </source>
</evidence>
<protein>
    <submittedName>
        <fullName evidence="1">Uncharacterized protein</fullName>
    </submittedName>
</protein>